<feature type="region of interest" description="Disordered" evidence="2">
    <location>
        <begin position="1"/>
        <end position="39"/>
    </location>
</feature>
<proteinExistence type="predicted"/>
<dbReference type="AlphaFoldDB" id="A0A9W9AVM6"/>
<comment type="caution">
    <text evidence="3">The sequence shown here is derived from an EMBL/GenBank/DDBJ whole genome shotgun (WGS) entry which is preliminary data.</text>
</comment>
<keyword evidence="1" id="KW-0175">Coiled coil</keyword>
<feature type="compositionally biased region" description="Polar residues" evidence="2">
    <location>
        <begin position="8"/>
        <end position="25"/>
    </location>
</feature>
<dbReference type="EMBL" id="JANVFS010000006">
    <property type="protein sequence ID" value="KAJ4491551.1"/>
    <property type="molecule type" value="Genomic_DNA"/>
</dbReference>
<gene>
    <name evidence="3" type="ORF">C8J55DRAFT_557122</name>
</gene>
<feature type="coiled-coil region" evidence="1">
    <location>
        <begin position="50"/>
        <end position="87"/>
    </location>
</feature>
<name>A0A9W9AVM6_9AGAR</name>
<dbReference type="Proteomes" id="UP001150238">
    <property type="component" value="Unassembled WGS sequence"/>
</dbReference>
<accession>A0A9W9AVM6</accession>
<organism evidence="3 4">
    <name type="scientific">Lentinula lateritia</name>
    <dbReference type="NCBI Taxonomy" id="40482"/>
    <lineage>
        <taxon>Eukaryota</taxon>
        <taxon>Fungi</taxon>
        <taxon>Dikarya</taxon>
        <taxon>Basidiomycota</taxon>
        <taxon>Agaricomycotina</taxon>
        <taxon>Agaricomycetes</taxon>
        <taxon>Agaricomycetidae</taxon>
        <taxon>Agaricales</taxon>
        <taxon>Marasmiineae</taxon>
        <taxon>Omphalotaceae</taxon>
        <taxon>Lentinula</taxon>
    </lineage>
</organism>
<reference evidence="3" key="2">
    <citation type="journal article" date="2023" name="Proc. Natl. Acad. Sci. U.S.A.">
        <title>A global phylogenomic analysis of the shiitake genus Lentinula.</title>
        <authorList>
            <person name="Sierra-Patev S."/>
            <person name="Min B."/>
            <person name="Naranjo-Ortiz M."/>
            <person name="Looney B."/>
            <person name="Konkel Z."/>
            <person name="Slot J.C."/>
            <person name="Sakamoto Y."/>
            <person name="Steenwyk J.L."/>
            <person name="Rokas A."/>
            <person name="Carro J."/>
            <person name="Camarero S."/>
            <person name="Ferreira P."/>
            <person name="Molpeceres G."/>
            <person name="Ruiz-Duenas F.J."/>
            <person name="Serrano A."/>
            <person name="Henrissat B."/>
            <person name="Drula E."/>
            <person name="Hughes K.W."/>
            <person name="Mata J.L."/>
            <person name="Ishikawa N.K."/>
            <person name="Vargas-Isla R."/>
            <person name="Ushijima S."/>
            <person name="Smith C.A."/>
            <person name="Donoghue J."/>
            <person name="Ahrendt S."/>
            <person name="Andreopoulos W."/>
            <person name="He G."/>
            <person name="LaButti K."/>
            <person name="Lipzen A."/>
            <person name="Ng V."/>
            <person name="Riley R."/>
            <person name="Sandor L."/>
            <person name="Barry K."/>
            <person name="Martinez A.T."/>
            <person name="Xiao Y."/>
            <person name="Gibbons J.G."/>
            <person name="Terashima K."/>
            <person name="Grigoriev I.V."/>
            <person name="Hibbett D."/>
        </authorList>
    </citation>
    <scope>NUCLEOTIDE SEQUENCE</scope>
    <source>
        <strain evidence="3">Sp2 HRB7682 ss15</strain>
    </source>
</reference>
<evidence type="ECO:0000313" key="4">
    <source>
        <dbReference type="Proteomes" id="UP001150238"/>
    </source>
</evidence>
<evidence type="ECO:0000256" key="2">
    <source>
        <dbReference type="SAM" id="MobiDB-lite"/>
    </source>
</evidence>
<protein>
    <submittedName>
        <fullName evidence="3">Uncharacterized protein</fullName>
    </submittedName>
</protein>
<reference evidence="3" key="1">
    <citation type="submission" date="2022-08" db="EMBL/GenBank/DDBJ databases">
        <authorList>
            <consortium name="DOE Joint Genome Institute"/>
            <person name="Min B."/>
            <person name="Riley R."/>
            <person name="Sierra-Patev S."/>
            <person name="Naranjo-Ortiz M."/>
            <person name="Looney B."/>
            <person name="Konkel Z."/>
            <person name="Slot J.C."/>
            <person name="Sakamoto Y."/>
            <person name="Steenwyk J.L."/>
            <person name="Rokas A."/>
            <person name="Carro J."/>
            <person name="Camarero S."/>
            <person name="Ferreira P."/>
            <person name="Molpeceres G."/>
            <person name="Ruiz-Duenas F.J."/>
            <person name="Serrano A."/>
            <person name="Henrissat B."/>
            <person name="Drula E."/>
            <person name="Hughes K.W."/>
            <person name="Mata J.L."/>
            <person name="Ishikawa N.K."/>
            <person name="Vargas-Isla R."/>
            <person name="Ushijima S."/>
            <person name="Smith C.A."/>
            <person name="Ahrendt S."/>
            <person name="Andreopoulos W."/>
            <person name="He G."/>
            <person name="Labutti K."/>
            <person name="Lipzen A."/>
            <person name="Ng V."/>
            <person name="Sandor L."/>
            <person name="Barry K."/>
            <person name="Martinez A.T."/>
            <person name="Xiao Y."/>
            <person name="Gibbons J.G."/>
            <person name="Terashima K."/>
            <person name="Hibbett D.S."/>
            <person name="Grigoriev I.V."/>
        </authorList>
    </citation>
    <scope>NUCLEOTIDE SEQUENCE</scope>
    <source>
        <strain evidence="3">Sp2 HRB7682 ss15</strain>
    </source>
</reference>
<evidence type="ECO:0000256" key="1">
    <source>
        <dbReference type="SAM" id="Coils"/>
    </source>
</evidence>
<sequence length="177" mass="20184">MVSDTDHQPAQSLSLTTETPENPGSHTKKAPATSAVSSGQGIQDQFAIMKQLLRDQLDNCREQVSFLEEQERKNEQIRIEKEVQRDEMKNFLHGALEAQKELSAVSSEMAKSEGSSWVLFVVCRALIRVAEDLETIRVVLEENHHVQMAELRAHLEGNVNYKRQKQEELKETLRTRS</sequence>
<evidence type="ECO:0000313" key="3">
    <source>
        <dbReference type="EMBL" id="KAJ4491551.1"/>
    </source>
</evidence>